<evidence type="ECO:0000256" key="1">
    <source>
        <dbReference type="SAM" id="MobiDB-lite"/>
    </source>
</evidence>
<dbReference type="VEuPathDB" id="TrichDB:TVAG_430650"/>
<dbReference type="KEGG" id="tva:4770870"/>
<protein>
    <submittedName>
        <fullName evidence="2">Uncharacterized protein</fullName>
    </submittedName>
</protein>
<feature type="region of interest" description="Disordered" evidence="1">
    <location>
        <begin position="82"/>
        <end position="133"/>
    </location>
</feature>
<evidence type="ECO:0000313" key="3">
    <source>
        <dbReference type="Proteomes" id="UP000001542"/>
    </source>
</evidence>
<dbReference type="EMBL" id="DS113294">
    <property type="protein sequence ID" value="EAY12900.1"/>
    <property type="molecule type" value="Genomic_DNA"/>
</dbReference>
<reference evidence="2" key="2">
    <citation type="journal article" date="2007" name="Science">
        <title>Draft genome sequence of the sexually transmitted pathogen Trichomonas vaginalis.</title>
        <authorList>
            <person name="Carlton J.M."/>
            <person name="Hirt R.P."/>
            <person name="Silva J.C."/>
            <person name="Delcher A.L."/>
            <person name="Schatz M."/>
            <person name="Zhao Q."/>
            <person name="Wortman J.R."/>
            <person name="Bidwell S.L."/>
            <person name="Alsmark U.C.M."/>
            <person name="Besteiro S."/>
            <person name="Sicheritz-Ponten T."/>
            <person name="Noel C.J."/>
            <person name="Dacks J.B."/>
            <person name="Foster P.G."/>
            <person name="Simillion C."/>
            <person name="Van de Peer Y."/>
            <person name="Miranda-Saavedra D."/>
            <person name="Barton G.J."/>
            <person name="Westrop G.D."/>
            <person name="Mueller S."/>
            <person name="Dessi D."/>
            <person name="Fiori P.L."/>
            <person name="Ren Q."/>
            <person name="Paulsen I."/>
            <person name="Zhang H."/>
            <person name="Bastida-Corcuera F.D."/>
            <person name="Simoes-Barbosa A."/>
            <person name="Brown M.T."/>
            <person name="Hayes R.D."/>
            <person name="Mukherjee M."/>
            <person name="Okumura C.Y."/>
            <person name="Schneider R."/>
            <person name="Smith A.J."/>
            <person name="Vanacova S."/>
            <person name="Villalvazo M."/>
            <person name="Haas B.J."/>
            <person name="Pertea M."/>
            <person name="Feldblyum T.V."/>
            <person name="Utterback T.R."/>
            <person name="Shu C.L."/>
            <person name="Osoegawa K."/>
            <person name="de Jong P.J."/>
            <person name="Hrdy I."/>
            <person name="Horvathova L."/>
            <person name="Zubacova Z."/>
            <person name="Dolezal P."/>
            <person name="Malik S.B."/>
            <person name="Logsdon J.M. Jr."/>
            <person name="Henze K."/>
            <person name="Gupta A."/>
            <person name="Wang C.C."/>
            <person name="Dunne R.L."/>
            <person name="Upcroft J.A."/>
            <person name="Upcroft P."/>
            <person name="White O."/>
            <person name="Salzberg S.L."/>
            <person name="Tang P."/>
            <person name="Chiu C.-H."/>
            <person name="Lee Y.-S."/>
            <person name="Embley T.M."/>
            <person name="Coombs G.H."/>
            <person name="Mottram J.C."/>
            <person name="Tachezy J."/>
            <person name="Fraser-Liggett C.M."/>
            <person name="Johnson P.J."/>
        </authorList>
    </citation>
    <scope>NUCLEOTIDE SEQUENCE [LARGE SCALE GENOMIC DNA]</scope>
    <source>
        <strain evidence="2">G3</strain>
    </source>
</reference>
<dbReference type="VEuPathDB" id="TrichDB:TVAGG3_1017730"/>
<feature type="compositionally biased region" description="Basic and acidic residues" evidence="1">
    <location>
        <begin position="113"/>
        <end position="133"/>
    </location>
</feature>
<accession>A2E390</accession>
<dbReference type="RefSeq" id="XP_001325123.1">
    <property type="nucleotide sequence ID" value="XM_001325088.1"/>
</dbReference>
<name>A2E390_TRIV3</name>
<sequence>MNDLKELWTPKLLNAGYSIENIQAMDSSEFFTTCHILIQSGLEPPLPPPCREKLDKKTRVALQCALFSLHSLMVDKRTQKLEENRRKHKEKPQESEQTVQDKKYDEILQQTQKDQEKESNKEEEKRNQEQNRRNAIEQEYQKLGPEPEDGFLIKIQYNQNSSKRKFTAEQQTDDIYAWAAHEFMILGNFTLMFVSTKIQKGSTLNDAEITKNTMLSVVIDSEEEEEN</sequence>
<dbReference type="InParanoid" id="A2E390"/>
<organism evidence="2 3">
    <name type="scientific">Trichomonas vaginalis (strain ATCC PRA-98 / G3)</name>
    <dbReference type="NCBI Taxonomy" id="412133"/>
    <lineage>
        <taxon>Eukaryota</taxon>
        <taxon>Metamonada</taxon>
        <taxon>Parabasalia</taxon>
        <taxon>Trichomonadida</taxon>
        <taxon>Trichomonadidae</taxon>
        <taxon>Trichomonas</taxon>
    </lineage>
</organism>
<evidence type="ECO:0000313" key="2">
    <source>
        <dbReference type="EMBL" id="EAY12900.1"/>
    </source>
</evidence>
<feature type="compositionally biased region" description="Basic and acidic residues" evidence="1">
    <location>
        <begin position="82"/>
        <end position="106"/>
    </location>
</feature>
<proteinExistence type="predicted"/>
<dbReference type="AlphaFoldDB" id="A2E390"/>
<dbReference type="Proteomes" id="UP000001542">
    <property type="component" value="Unassembled WGS sequence"/>
</dbReference>
<gene>
    <name evidence="2" type="ORF">TVAG_430650</name>
</gene>
<reference evidence="2" key="1">
    <citation type="submission" date="2006-10" db="EMBL/GenBank/DDBJ databases">
        <authorList>
            <person name="Amadeo P."/>
            <person name="Zhao Q."/>
            <person name="Wortman J."/>
            <person name="Fraser-Liggett C."/>
            <person name="Carlton J."/>
        </authorList>
    </citation>
    <scope>NUCLEOTIDE SEQUENCE</scope>
    <source>
        <strain evidence="2">G3</strain>
    </source>
</reference>
<keyword evidence="3" id="KW-1185">Reference proteome</keyword>